<organism evidence="5 6">
    <name type="scientific">Malassezia pachydermatis</name>
    <dbReference type="NCBI Taxonomy" id="77020"/>
    <lineage>
        <taxon>Eukaryota</taxon>
        <taxon>Fungi</taxon>
        <taxon>Dikarya</taxon>
        <taxon>Basidiomycota</taxon>
        <taxon>Ustilaginomycotina</taxon>
        <taxon>Malasseziomycetes</taxon>
        <taxon>Malasseziales</taxon>
        <taxon>Malasseziaceae</taxon>
        <taxon>Malassezia</taxon>
    </lineage>
</organism>
<keyword evidence="1 3" id="KW-0853">WD repeat</keyword>
<dbReference type="InterPro" id="IPR036322">
    <property type="entry name" value="WD40_repeat_dom_sf"/>
</dbReference>
<dbReference type="InterPro" id="IPR015943">
    <property type="entry name" value="WD40/YVTN_repeat-like_dom_sf"/>
</dbReference>
<evidence type="ECO:0000313" key="6">
    <source>
        <dbReference type="Proteomes" id="UP000037751"/>
    </source>
</evidence>
<feature type="region of interest" description="Disordered" evidence="4">
    <location>
        <begin position="36"/>
        <end position="64"/>
    </location>
</feature>
<dbReference type="SUPFAM" id="SSF50978">
    <property type="entry name" value="WD40 repeat-like"/>
    <property type="match status" value="1"/>
</dbReference>
<name>A0A0M9VN23_9BASI</name>
<evidence type="ECO:0000313" key="5">
    <source>
        <dbReference type="EMBL" id="KOS12893.1"/>
    </source>
</evidence>
<dbReference type="STRING" id="77020.A0A0M9VN23"/>
<dbReference type="PRINTS" id="PR00320">
    <property type="entry name" value="GPROTEINBRPT"/>
</dbReference>
<dbReference type="Pfam" id="PF00400">
    <property type="entry name" value="WD40"/>
    <property type="match status" value="3"/>
</dbReference>
<dbReference type="AlphaFoldDB" id="A0A0M9VN23"/>
<keyword evidence="6" id="KW-1185">Reference proteome</keyword>
<evidence type="ECO:0000256" key="1">
    <source>
        <dbReference type="ARBA" id="ARBA00022574"/>
    </source>
</evidence>
<keyword evidence="2" id="KW-0677">Repeat</keyword>
<dbReference type="RefSeq" id="XP_017990525.1">
    <property type="nucleotide sequence ID" value="XM_018135034.1"/>
</dbReference>
<comment type="caution">
    <text evidence="5">The sequence shown here is derived from an EMBL/GenBank/DDBJ whole genome shotgun (WGS) entry which is preliminary data.</text>
</comment>
<protein>
    <submittedName>
        <fullName evidence="5">Wd40 repeat-like protein</fullName>
    </submittedName>
</protein>
<dbReference type="PROSITE" id="PS00678">
    <property type="entry name" value="WD_REPEATS_1"/>
    <property type="match status" value="1"/>
</dbReference>
<evidence type="ECO:0000256" key="4">
    <source>
        <dbReference type="SAM" id="MobiDB-lite"/>
    </source>
</evidence>
<accession>A0A0M9VN23</accession>
<dbReference type="SMART" id="SM00320">
    <property type="entry name" value="WD40"/>
    <property type="match status" value="4"/>
</dbReference>
<dbReference type="GeneID" id="28726909"/>
<evidence type="ECO:0000256" key="3">
    <source>
        <dbReference type="PROSITE-ProRule" id="PRU00221"/>
    </source>
</evidence>
<dbReference type="EMBL" id="LGAV01000008">
    <property type="protein sequence ID" value="KOS12893.1"/>
    <property type="molecule type" value="Genomic_DNA"/>
</dbReference>
<evidence type="ECO:0000256" key="2">
    <source>
        <dbReference type="ARBA" id="ARBA00022737"/>
    </source>
</evidence>
<reference evidence="5 6" key="1">
    <citation type="submission" date="2015-07" db="EMBL/GenBank/DDBJ databases">
        <title>Draft Genome Sequence of Malassezia furfur CBS1878 and Malassezia pachydermatis CBS1879.</title>
        <authorList>
            <person name="Triana S."/>
            <person name="Ohm R."/>
            <person name="Gonzalez A."/>
            <person name="DeCock H."/>
            <person name="Restrepo S."/>
            <person name="Celis A."/>
        </authorList>
    </citation>
    <scope>NUCLEOTIDE SEQUENCE [LARGE SCALE GENOMIC DNA]</scope>
    <source>
        <strain evidence="5 6">CBS 1879</strain>
    </source>
</reference>
<dbReference type="VEuPathDB" id="FungiDB:Malapachy_0517"/>
<gene>
    <name evidence="5" type="ORF">Malapachy_0517</name>
</gene>
<dbReference type="Gene3D" id="2.130.10.10">
    <property type="entry name" value="YVTN repeat-like/Quinoprotein amine dehydrogenase"/>
    <property type="match status" value="2"/>
</dbReference>
<dbReference type="PROSITE" id="PS50082">
    <property type="entry name" value="WD_REPEATS_2"/>
    <property type="match status" value="1"/>
</dbReference>
<feature type="repeat" description="WD" evidence="3">
    <location>
        <begin position="168"/>
        <end position="201"/>
    </location>
</feature>
<dbReference type="InterPro" id="IPR019775">
    <property type="entry name" value="WD40_repeat_CS"/>
</dbReference>
<dbReference type="GO" id="GO:1990234">
    <property type="term" value="C:transferase complex"/>
    <property type="evidence" value="ECO:0007669"/>
    <property type="project" value="UniProtKB-ARBA"/>
</dbReference>
<dbReference type="PANTHER" id="PTHR22847:SF637">
    <property type="entry name" value="WD REPEAT DOMAIN 5B"/>
    <property type="match status" value="1"/>
</dbReference>
<dbReference type="InterPro" id="IPR001680">
    <property type="entry name" value="WD40_rpt"/>
</dbReference>
<proteinExistence type="predicted"/>
<dbReference type="OrthoDB" id="6262491at2759"/>
<dbReference type="PANTHER" id="PTHR22847">
    <property type="entry name" value="WD40 REPEAT PROTEIN"/>
    <property type="match status" value="1"/>
</dbReference>
<dbReference type="InterPro" id="IPR020472">
    <property type="entry name" value="WD40_PAC1"/>
</dbReference>
<sequence>MNTQRATHLFQSDAALAIGQERAAKAARTAQGEEYGHPIWLGVGPSPLPSEDRDASDAPSSAPRDFASLAERAAGADGGLTKVIAATMPRPDQPQVWTAESGRMARHTHLESGDAMHQLKGHGGPVSGVASLVVSRSRTLLFTASWDKHIRIWAIGQHAKPSPLATIEHAGTDLLKSLHVDPMHRILLSGGSDKMVRVWDLGPLMTWAQSLSDADWPYSVTTPAPLPSLRATLRAHTRPVVVLTSLPPAPSDAILPDVPTSCTFFSADSMGRILQVSVEENRCEVLRELNGHETNIHAMCPVWRETEDGRYTADIWTVSSDKTVRRFPLSAWARGPVLPGRVSQAGGVLGTQPAVYADVQLILPSGARSVLPLEPLHASLRDQVLIGAADGSLQVWHLSAPSHALHALDGHWHEVTFLGVWYRHQAPWIVSCSLDGTIRRWPLTRVLEPASTPSAPPATTSTSMLTAEEEAELADLLSSDDDDITV</sequence>
<dbReference type="Proteomes" id="UP000037751">
    <property type="component" value="Unassembled WGS sequence"/>
</dbReference>